<evidence type="ECO:0000256" key="1">
    <source>
        <dbReference type="ARBA" id="ARBA00022679"/>
    </source>
</evidence>
<evidence type="ECO:0000313" key="4">
    <source>
        <dbReference type="EMBL" id="MXQ08758.1"/>
    </source>
</evidence>
<dbReference type="Pfam" id="PF13673">
    <property type="entry name" value="Acetyltransf_10"/>
    <property type="match status" value="1"/>
</dbReference>
<dbReference type="RefSeq" id="WP_160764660.1">
    <property type="nucleotide sequence ID" value="NZ_WUPT01000002.1"/>
</dbReference>
<name>A0A7C9N1I7_9RHOB</name>
<feature type="domain" description="N-acetyltransferase" evidence="3">
    <location>
        <begin position="3"/>
        <end position="159"/>
    </location>
</feature>
<reference evidence="4 5" key="2">
    <citation type="submission" date="2020-03" db="EMBL/GenBank/DDBJ databases">
        <title>Kangsaoukella pontilimi gen. nov., sp. nov., a new member of the family Rhodobacteraceae isolated from a tidal mudflat.</title>
        <authorList>
            <person name="Kim I.S."/>
        </authorList>
    </citation>
    <scope>NUCLEOTIDE SEQUENCE [LARGE SCALE GENOMIC DNA]</scope>
    <source>
        <strain evidence="4 5">GH1-50</strain>
    </source>
</reference>
<keyword evidence="5" id="KW-1185">Reference proteome</keyword>
<evidence type="ECO:0000256" key="2">
    <source>
        <dbReference type="ARBA" id="ARBA00023315"/>
    </source>
</evidence>
<dbReference type="PANTHER" id="PTHR43877">
    <property type="entry name" value="AMINOALKYLPHOSPHONATE N-ACETYLTRANSFERASE-RELATED-RELATED"/>
    <property type="match status" value="1"/>
</dbReference>
<dbReference type="Proteomes" id="UP000480350">
    <property type="component" value="Unassembled WGS sequence"/>
</dbReference>
<dbReference type="PROSITE" id="PS51186">
    <property type="entry name" value="GNAT"/>
    <property type="match status" value="1"/>
</dbReference>
<dbReference type="InterPro" id="IPR000182">
    <property type="entry name" value="GNAT_dom"/>
</dbReference>
<accession>A0A7C9N1I7</accession>
<protein>
    <submittedName>
        <fullName evidence="4">GNAT family N-acetyltransferase</fullName>
    </submittedName>
</protein>
<keyword evidence="1 4" id="KW-0808">Transferase</keyword>
<dbReference type="GO" id="GO:0016747">
    <property type="term" value="F:acyltransferase activity, transferring groups other than amino-acyl groups"/>
    <property type="evidence" value="ECO:0007669"/>
    <property type="project" value="InterPro"/>
</dbReference>
<dbReference type="Gene3D" id="3.40.630.30">
    <property type="match status" value="1"/>
</dbReference>
<gene>
    <name evidence="4" type="ORF">GQ651_12950</name>
</gene>
<reference evidence="4 5" key="1">
    <citation type="submission" date="2019-12" db="EMBL/GenBank/DDBJ databases">
        <authorList>
            <person name="Lee S.D."/>
        </authorList>
    </citation>
    <scope>NUCLEOTIDE SEQUENCE [LARGE SCALE GENOMIC DNA]</scope>
    <source>
        <strain evidence="4 5">GH1-50</strain>
    </source>
</reference>
<organism evidence="4 5">
    <name type="scientific">Kangsaoukella pontilimi</name>
    <dbReference type="NCBI Taxonomy" id="2691042"/>
    <lineage>
        <taxon>Bacteria</taxon>
        <taxon>Pseudomonadati</taxon>
        <taxon>Pseudomonadota</taxon>
        <taxon>Alphaproteobacteria</taxon>
        <taxon>Rhodobacterales</taxon>
        <taxon>Paracoccaceae</taxon>
        <taxon>Kangsaoukella</taxon>
    </lineage>
</organism>
<dbReference type="InterPro" id="IPR016181">
    <property type="entry name" value="Acyl_CoA_acyltransferase"/>
</dbReference>
<dbReference type="EMBL" id="WUPT01000002">
    <property type="protein sequence ID" value="MXQ08758.1"/>
    <property type="molecule type" value="Genomic_DNA"/>
</dbReference>
<proteinExistence type="predicted"/>
<dbReference type="AlphaFoldDB" id="A0A7C9N1I7"/>
<keyword evidence="2" id="KW-0012">Acyltransferase</keyword>
<dbReference type="CDD" id="cd04301">
    <property type="entry name" value="NAT_SF"/>
    <property type="match status" value="1"/>
</dbReference>
<evidence type="ECO:0000259" key="3">
    <source>
        <dbReference type="PROSITE" id="PS51186"/>
    </source>
</evidence>
<dbReference type="SUPFAM" id="SSF55729">
    <property type="entry name" value="Acyl-CoA N-acyltransferases (Nat)"/>
    <property type="match status" value="1"/>
</dbReference>
<comment type="caution">
    <text evidence="4">The sequence shown here is derived from an EMBL/GenBank/DDBJ whole genome shotgun (WGS) entry which is preliminary data.</text>
</comment>
<dbReference type="InterPro" id="IPR050832">
    <property type="entry name" value="Bact_Acetyltransf"/>
</dbReference>
<sequence>MSQPIRRADPADLGPLAKLWHDGWHEAHAAHVPAELVRHRTPETFAARLARYGDRLRTAGPSGAPLGFCVVTGDEIDQLFVSDKARGTGLAQTLIEDGEARLAAAGIRDAHLLCIPENTRAMRFYERMGWTNHGVSIQTVEIEAGGFPLSVAVFRKTLE</sequence>
<evidence type="ECO:0000313" key="5">
    <source>
        <dbReference type="Proteomes" id="UP000480350"/>
    </source>
</evidence>